<keyword evidence="1" id="KW-0472">Membrane</keyword>
<evidence type="ECO:0000256" key="1">
    <source>
        <dbReference type="SAM" id="Phobius"/>
    </source>
</evidence>
<dbReference type="GO" id="GO:0016020">
    <property type="term" value="C:membrane"/>
    <property type="evidence" value="ECO:0007669"/>
    <property type="project" value="TreeGrafter"/>
</dbReference>
<dbReference type="EMBL" id="CAMPGE010018968">
    <property type="protein sequence ID" value="CAI2377334.1"/>
    <property type="molecule type" value="Genomic_DNA"/>
</dbReference>
<dbReference type="AlphaFoldDB" id="A0AAD1XR99"/>
<dbReference type="PANTHER" id="PTHR32251:SF17">
    <property type="entry name" value="STEROID 5-ALPHA REDUCTASE C-TERMINAL DOMAIN-CONTAINING PROTEIN"/>
    <property type="match status" value="1"/>
</dbReference>
<feature type="transmembrane region" description="Helical" evidence="1">
    <location>
        <begin position="35"/>
        <end position="56"/>
    </location>
</feature>
<dbReference type="InterPro" id="IPR010721">
    <property type="entry name" value="UstE-like"/>
</dbReference>
<keyword evidence="1" id="KW-0812">Transmembrane</keyword>
<dbReference type="Gene3D" id="1.20.120.1630">
    <property type="match status" value="1"/>
</dbReference>
<sequence length="192" mass="22441">MFYLIIMVKIGASQKCGKNGKKLVENSLKSSFQEFFIMTWLTMLLISSSAHFIAIYSHEKDDLFAFEWIGWIITLAAIVLEFVSDMQILVFKKNEENKGKICTIGLWKLSLHPNFFFESLVWWCVYITACSIKWGYVTIWAPLIITLTLRYVSGVPIIEKKFEEREGFELYKKQTNCFIPWIPKKVNQIAQN</sequence>
<dbReference type="PANTHER" id="PTHR32251">
    <property type="entry name" value="3-OXO-5-ALPHA-STEROID 4-DEHYDROGENASE"/>
    <property type="match status" value="1"/>
</dbReference>
<organism evidence="2 3">
    <name type="scientific">Euplotes crassus</name>
    <dbReference type="NCBI Taxonomy" id="5936"/>
    <lineage>
        <taxon>Eukaryota</taxon>
        <taxon>Sar</taxon>
        <taxon>Alveolata</taxon>
        <taxon>Ciliophora</taxon>
        <taxon>Intramacronucleata</taxon>
        <taxon>Spirotrichea</taxon>
        <taxon>Hypotrichia</taxon>
        <taxon>Euplotida</taxon>
        <taxon>Euplotidae</taxon>
        <taxon>Moneuplotes</taxon>
    </lineage>
</organism>
<feature type="transmembrane region" description="Helical" evidence="1">
    <location>
        <begin position="68"/>
        <end position="91"/>
    </location>
</feature>
<evidence type="ECO:0008006" key="4">
    <source>
        <dbReference type="Google" id="ProtNLM"/>
    </source>
</evidence>
<name>A0AAD1XR99_EUPCR</name>
<evidence type="ECO:0000313" key="3">
    <source>
        <dbReference type="Proteomes" id="UP001295684"/>
    </source>
</evidence>
<comment type="caution">
    <text evidence="2">The sequence shown here is derived from an EMBL/GenBank/DDBJ whole genome shotgun (WGS) entry which is preliminary data.</text>
</comment>
<keyword evidence="1" id="KW-1133">Transmembrane helix</keyword>
<evidence type="ECO:0000313" key="2">
    <source>
        <dbReference type="EMBL" id="CAI2377334.1"/>
    </source>
</evidence>
<protein>
    <recommendedName>
        <fullName evidence="4">Steroid 5-alpha reductase C-terminal domain-containing protein</fullName>
    </recommendedName>
</protein>
<proteinExistence type="predicted"/>
<dbReference type="Pfam" id="PF06966">
    <property type="entry name" value="DUF1295"/>
    <property type="match status" value="1"/>
</dbReference>
<gene>
    <name evidence="2" type="ORF">ECRASSUSDP1_LOCUS18718</name>
</gene>
<accession>A0AAD1XR99</accession>
<keyword evidence="3" id="KW-1185">Reference proteome</keyword>
<dbReference type="Proteomes" id="UP001295684">
    <property type="component" value="Unassembled WGS sequence"/>
</dbReference>
<reference evidence="2" key="1">
    <citation type="submission" date="2023-07" db="EMBL/GenBank/DDBJ databases">
        <authorList>
            <consortium name="AG Swart"/>
            <person name="Singh M."/>
            <person name="Singh A."/>
            <person name="Seah K."/>
            <person name="Emmerich C."/>
        </authorList>
    </citation>
    <scope>NUCLEOTIDE SEQUENCE</scope>
    <source>
        <strain evidence="2">DP1</strain>
    </source>
</reference>